<dbReference type="InterPro" id="IPR046357">
    <property type="entry name" value="PPIase_dom_sf"/>
</dbReference>
<evidence type="ECO:0000256" key="1">
    <source>
        <dbReference type="ARBA" id="ARBA00000971"/>
    </source>
</evidence>
<name>A0A147K4T6_9BACI</name>
<dbReference type="PROSITE" id="PS50198">
    <property type="entry name" value="PPIC_PPIASE_2"/>
    <property type="match status" value="1"/>
</dbReference>
<evidence type="ECO:0000256" key="6">
    <source>
        <dbReference type="PROSITE-ProRule" id="PRU00278"/>
    </source>
</evidence>
<sequence>MKRTTLLIGILLLTNCVTLIGWYSSSQLQAYPVIQEQSFLAANEEVIATVGEERITRNDWLYRLESEVGEKSLQELVDERVLDLAAERYDLNVSKEEIALEESLTDLILPSDLSKEKQERERAIYYDLLFQKLVSKDVNISQLDIESYYKTNQHLFEVPDKYDLSLIKVPSLKDGKRIVAELSTGADFESLAREQSTDPYSAEAGGKIGFLFYGNTLYPEEMWEEVKGVKAGKWSNVFQWGEEYAIVYVHQIEKGTSYSLKEVSGYIERKLAKEVRSSPVSVGMFYDEFDVQTFYDQKR</sequence>
<dbReference type="PATRIC" id="fig|1150625.3.peg.3138"/>
<evidence type="ECO:0000313" key="9">
    <source>
        <dbReference type="Proteomes" id="UP000074108"/>
    </source>
</evidence>
<evidence type="ECO:0000256" key="3">
    <source>
        <dbReference type="ARBA" id="ARBA00022729"/>
    </source>
</evidence>
<dbReference type="Gene3D" id="3.10.50.40">
    <property type="match status" value="1"/>
</dbReference>
<accession>A0A147K4T6</accession>
<evidence type="ECO:0000256" key="2">
    <source>
        <dbReference type="ARBA" id="ARBA00013194"/>
    </source>
</evidence>
<dbReference type="InterPro" id="IPR050245">
    <property type="entry name" value="PrsA_foldase"/>
</dbReference>
<dbReference type="InterPro" id="IPR023058">
    <property type="entry name" value="PPIase_PpiC_CS"/>
</dbReference>
<dbReference type="RefSeq" id="WP_059351830.1">
    <property type="nucleotide sequence ID" value="NZ_LDYG01000049.1"/>
</dbReference>
<dbReference type="PANTHER" id="PTHR47245">
    <property type="entry name" value="PEPTIDYLPROLYL ISOMERASE"/>
    <property type="match status" value="1"/>
</dbReference>
<dbReference type="SUPFAM" id="SSF54534">
    <property type="entry name" value="FKBP-like"/>
    <property type="match status" value="1"/>
</dbReference>
<keyword evidence="4 6" id="KW-0697">Rotamase</keyword>
<dbReference type="Proteomes" id="UP000074108">
    <property type="component" value="Unassembled WGS sequence"/>
</dbReference>
<keyword evidence="3" id="KW-0732">Signal</keyword>
<proteinExistence type="predicted"/>
<dbReference type="GO" id="GO:0003755">
    <property type="term" value="F:peptidyl-prolyl cis-trans isomerase activity"/>
    <property type="evidence" value="ECO:0007669"/>
    <property type="project" value="UniProtKB-KW"/>
</dbReference>
<protein>
    <recommendedName>
        <fullName evidence="2">peptidylprolyl isomerase</fullName>
        <ecNumber evidence="2">5.2.1.8</ecNumber>
    </recommendedName>
</protein>
<gene>
    <name evidence="8" type="ORF">Q75_15020</name>
</gene>
<comment type="caution">
    <text evidence="8">The sequence shown here is derived from an EMBL/GenBank/DDBJ whole genome shotgun (WGS) entry which is preliminary data.</text>
</comment>
<dbReference type="InterPro" id="IPR000297">
    <property type="entry name" value="PPIase_PpiC"/>
</dbReference>
<keyword evidence="9" id="KW-1185">Reference proteome</keyword>
<reference evidence="8 9" key="1">
    <citation type="journal article" date="2016" name="Front. Microbiol.">
        <title>Microevolution Analysis of Bacillus coahuilensis Unveils Differences in Phosphorus Acquisition Strategies and Their Regulation.</title>
        <authorList>
            <person name="Gomez-Lunar Z."/>
            <person name="Hernandez-Gonzalez I."/>
            <person name="Rodriguez-Torres M.D."/>
            <person name="Souza V."/>
            <person name="Olmedo-Alvarez G."/>
        </authorList>
    </citation>
    <scope>NUCLEOTIDE SEQUENCE [LARGE SCALE GENOMIC DNA]</scope>
    <source>
        <strain evidence="9">p1.1.43</strain>
    </source>
</reference>
<dbReference type="AlphaFoldDB" id="A0A147K4T6"/>
<evidence type="ECO:0000259" key="7">
    <source>
        <dbReference type="PROSITE" id="PS50198"/>
    </source>
</evidence>
<dbReference type="PROSITE" id="PS01096">
    <property type="entry name" value="PPIC_PPIASE_1"/>
    <property type="match status" value="1"/>
</dbReference>
<keyword evidence="5 6" id="KW-0413">Isomerase</keyword>
<dbReference type="EC" id="5.2.1.8" evidence="2"/>
<dbReference type="EMBL" id="LDYG01000049">
    <property type="protein sequence ID" value="KUP04546.1"/>
    <property type="molecule type" value="Genomic_DNA"/>
</dbReference>
<dbReference type="PANTHER" id="PTHR47245:SF1">
    <property type="entry name" value="FOLDASE PROTEIN PRSA"/>
    <property type="match status" value="1"/>
</dbReference>
<evidence type="ECO:0000256" key="4">
    <source>
        <dbReference type="ARBA" id="ARBA00023110"/>
    </source>
</evidence>
<dbReference type="STRING" id="1150625.Q75_15020"/>
<feature type="domain" description="PpiC" evidence="7">
    <location>
        <begin position="159"/>
        <end position="251"/>
    </location>
</feature>
<evidence type="ECO:0000313" key="8">
    <source>
        <dbReference type="EMBL" id="KUP04546.1"/>
    </source>
</evidence>
<comment type="catalytic activity">
    <reaction evidence="1">
        <text>[protein]-peptidylproline (omega=180) = [protein]-peptidylproline (omega=0)</text>
        <dbReference type="Rhea" id="RHEA:16237"/>
        <dbReference type="Rhea" id="RHEA-COMP:10747"/>
        <dbReference type="Rhea" id="RHEA-COMP:10748"/>
        <dbReference type="ChEBI" id="CHEBI:83833"/>
        <dbReference type="ChEBI" id="CHEBI:83834"/>
        <dbReference type="EC" id="5.2.1.8"/>
    </reaction>
</comment>
<dbReference type="Gene3D" id="1.10.4030.10">
    <property type="entry name" value="Porin chaperone SurA, peptide-binding domain"/>
    <property type="match status" value="1"/>
</dbReference>
<dbReference type="SUPFAM" id="SSF109998">
    <property type="entry name" value="Triger factor/SurA peptide-binding domain-like"/>
    <property type="match status" value="1"/>
</dbReference>
<organism evidence="8 9">
    <name type="scientific">Bacillus coahuilensis p1.1.43</name>
    <dbReference type="NCBI Taxonomy" id="1150625"/>
    <lineage>
        <taxon>Bacteria</taxon>
        <taxon>Bacillati</taxon>
        <taxon>Bacillota</taxon>
        <taxon>Bacilli</taxon>
        <taxon>Bacillales</taxon>
        <taxon>Bacillaceae</taxon>
        <taxon>Bacillus</taxon>
    </lineage>
</organism>
<dbReference type="Pfam" id="PF13145">
    <property type="entry name" value="Rotamase_2"/>
    <property type="match status" value="1"/>
</dbReference>
<dbReference type="InterPro" id="IPR027304">
    <property type="entry name" value="Trigger_fact/SurA_dom_sf"/>
</dbReference>
<evidence type="ECO:0000256" key="5">
    <source>
        <dbReference type="ARBA" id="ARBA00023235"/>
    </source>
</evidence>